<feature type="region of interest" description="Disordered" evidence="1">
    <location>
        <begin position="1"/>
        <end position="38"/>
    </location>
</feature>
<organism evidence="4">
    <name type="scientific">Gongylonema pulchrum</name>
    <dbReference type="NCBI Taxonomy" id="637853"/>
    <lineage>
        <taxon>Eukaryota</taxon>
        <taxon>Metazoa</taxon>
        <taxon>Ecdysozoa</taxon>
        <taxon>Nematoda</taxon>
        <taxon>Chromadorea</taxon>
        <taxon>Rhabditida</taxon>
        <taxon>Spirurina</taxon>
        <taxon>Spiruromorpha</taxon>
        <taxon>Spiruroidea</taxon>
        <taxon>Gongylonematidae</taxon>
        <taxon>Gongylonema</taxon>
    </lineage>
</organism>
<protein>
    <submittedName>
        <fullName evidence="4">AXH domain-containing protein</fullName>
    </submittedName>
</protein>
<feature type="region of interest" description="Disordered" evidence="1">
    <location>
        <begin position="317"/>
        <end position="375"/>
    </location>
</feature>
<proteinExistence type="predicted"/>
<evidence type="ECO:0000256" key="1">
    <source>
        <dbReference type="SAM" id="MobiDB-lite"/>
    </source>
</evidence>
<feature type="compositionally biased region" description="Polar residues" evidence="1">
    <location>
        <begin position="27"/>
        <end position="38"/>
    </location>
</feature>
<reference evidence="2 3" key="2">
    <citation type="submission" date="2018-11" db="EMBL/GenBank/DDBJ databases">
        <authorList>
            <consortium name="Pathogen Informatics"/>
        </authorList>
    </citation>
    <scope>NUCLEOTIDE SEQUENCE [LARGE SCALE GENOMIC DNA]</scope>
</reference>
<accession>A0A183D1P3</accession>
<evidence type="ECO:0000313" key="3">
    <source>
        <dbReference type="Proteomes" id="UP000271098"/>
    </source>
</evidence>
<dbReference type="Proteomes" id="UP000271098">
    <property type="component" value="Unassembled WGS sequence"/>
</dbReference>
<dbReference type="EMBL" id="UYRT01004092">
    <property type="protein sequence ID" value="VDK35568.1"/>
    <property type="molecule type" value="Genomic_DNA"/>
</dbReference>
<name>A0A183D1P3_9BILA</name>
<gene>
    <name evidence="2" type="ORF">GPUH_LOCUS2634</name>
</gene>
<feature type="compositionally biased region" description="Polar residues" evidence="1">
    <location>
        <begin position="317"/>
        <end position="326"/>
    </location>
</feature>
<keyword evidence="3" id="KW-1185">Reference proteome</keyword>
<evidence type="ECO:0000313" key="4">
    <source>
        <dbReference type="WBParaSite" id="GPUH_0000263901-mRNA-1"/>
    </source>
</evidence>
<reference evidence="4" key="1">
    <citation type="submission" date="2016-06" db="UniProtKB">
        <authorList>
            <consortium name="WormBaseParasite"/>
        </authorList>
    </citation>
    <scope>IDENTIFICATION</scope>
</reference>
<feature type="compositionally biased region" description="Polar residues" evidence="1">
    <location>
        <begin position="1"/>
        <end position="14"/>
    </location>
</feature>
<dbReference type="AlphaFoldDB" id="A0A183D1P3"/>
<evidence type="ECO:0000313" key="2">
    <source>
        <dbReference type="EMBL" id="VDK35568.1"/>
    </source>
</evidence>
<dbReference type="OrthoDB" id="5856682at2759"/>
<feature type="compositionally biased region" description="Basic and acidic residues" evidence="1">
    <location>
        <begin position="341"/>
        <end position="375"/>
    </location>
</feature>
<sequence length="375" mass="41856">MVRTYQWNPSTQSRRLFPGNNDDDGQHSTGRSFSSVPSNLNQHIPNFELNHGNGQLATTTATTTSLMSTSLPKNVVQNVQVEESFLAGYKHHQPPIAEPWLLHQNNLLPAQVPGEGATNQQHQPYKLAAIGLSYFPCPPQHQFICGQSTAPVRPLGSWQLRPVQIGDKIYYEPMESSHSVPAVAASTSSVAFPNNLLFQNDCFSGLSDAAVSLRIINDNPQNGKQVMHTVVPDVQQFRPIDISRSIDVPWARNNLQPKSDNYSASSRQTGTIVPLENIPVNEATYSSSIISHSQLKPQHPTSTSNQPRATLYQQHAIQNASTSSSGRHMPKASTAATDPAEQYKRELQLQIEQNRRRKEEERQRELEIERKEMEK</sequence>
<dbReference type="WBParaSite" id="GPUH_0000263901-mRNA-1">
    <property type="protein sequence ID" value="GPUH_0000263901-mRNA-1"/>
    <property type="gene ID" value="GPUH_0000263901"/>
</dbReference>